<evidence type="ECO:0000256" key="8">
    <source>
        <dbReference type="ARBA" id="ARBA00023212"/>
    </source>
</evidence>
<feature type="coiled-coil region" evidence="12">
    <location>
        <begin position="474"/>
        <end position="515"/>
    </location>
</feature>
<evidence type="ECO:0000256" key="13">
    <source>
        <dbReference type="SAM" id="MobiDB-lite"/>
    </source>
</evidence>
<proteinExistence type="inferred from homology"/>
<dbReference type="GO" id="GO:0003777">
    <property type="term" value="F:microtubule motor activity"/>
    <property type="evidence" value="ECO:0007669"/>
    <property type="project" value="InterPro"/>
</dbReference>
<keyword evidence="7 10" id="KW-0505">Motor protein</keyword>
<dbReference type="PROSITE" id="PS00411">
    <property type="entry name" value="KINESIN_MOTOR_1"/>
    <property type="match status" value="1"/>
</dbReference>
<keyword evidence="16" id="KW-1185">Reference proteome</keyword>
<dbReference type="Proteomes" id="UP000789390">
    <property type="component" value="Unassembled WGS sequence"/>
</dbReference>
<feature type="binding site" evidence="10">
    <location>
        <begin position="90"/>
        <end position="97"/>
    </location>
    <ligand>
        <name>ATP</name>
        <dbReference type="ChEBI" id="CHEBI:30616"/>
    </ligand>
</feature>
<sequence length="753" mass="85899">MSAESVKVIVRCRPMNEKETSENYEGIVNVVPRRGAIEIQAPTKPPTSREFTYDAVYDSNSNQKDLYDESFKPLVDSVLQGYNGTIFAYGQTGTGKTFTMEGVAKDPDKQGVIPRSFEHIFKHIAQSHDRQYLVRASYLEIYKEQIRDLVSKDPKKRLELKEHSDTGVFVKDLSSFVCKSVVEIEHVMNVGNVNRSTGATNMNEHSSRSHAIFMITVESCDVGQGEENHIVVGKLNLVDLAGSERQTKTGASGERLKEASKINLSLSALGNVISALVDGKNGHVPYRDSKLTRLLQDSLGGNSRTVMVANIGPASYNYEETLTTLRYANRAKHIRNKPQINEDPKDALLRSFQQEIARLKASLSNKKTKPKRKGDGVLHDVSKSSEDWADDTEAELEQERKDILNNSSLIAEERDQLLKTLQTKQEELHNKRENQEKLASRIEALESKLLTGHIGTSSENVTIEDVTKKQQQTLEAHRQEIIERERQEREMRQKLESQDEEVIDFKENFSSLQQEIDYKTRKLRKMYARWQSVRQEMGDLGDEFSRQRRELEETQEVLMKELRLKQLIVSHFVPPEFRRQLTSRLRYEEDEEKWLLSPAAEMPLLPRGFASKFELRPTSDFEKLARSAEDSSSFGRFKCENIFLLSLDIPQRTTKEYEGPEISPTLQAALSQALQSQSQSMEVQSSKYKTVDIHSFLKSACRRKMQLIQRPRSRNSAKFNNSPSHKRYPQGHAPDGTNLTAAPYPKSRGLVPK</sequence>
<dbReference type="InterPro" id="IPR027417">
    <property type="entry name" value="P-loop_NTPase"/>
</dbReference>
<evidence type="ECO:0000256" key="4">
    <source>
        <dbReference type="ARBA" id="ARBA00022741"/>
    </source>
</evidence>
<dbReference type="GO" id="GO:0005524">
    <property type="term" value="F:ATP binding"/>
    <property type="evidence" value="ECO:0007669"/>
    <property type="project" value="UniProtKB-UniRule"/>
</dbReference>
<keyword evidence="8" id="KW-0206">Cytoskeleton</keyword>
<dbReference type="OrthoDB" id="3176171at2759"/>
<dbReference type="InterPro" id="IPR019821">
    <property type="entry name" value="Kinesin_motor_CS"/>
</dbReference>
<evidence type="ECO:0000256" key="5">
    <source>
        <dbReference type="ARBA" id="ARBA00022840"/>
    </source>
</evidence>
<feature type="coiled-coil region" evidence="12">
    <location>
        <begin position="414"/>
        <end position="448"/>
    </location>
</feature>
<keyword evidence="5 10" id="KW-0067">ATP-binding</keyword>
<dbReference type="PANTHER" id="PTHR47969:SF21">
    <property type="entry name" value="KINESIN-LIKE PROTEIN"/>
    <property type="match status" value="1"/>
</dbReference>
<comment type="subcellular location">
    <subcellularLocation>
        <location evidence="1">Cytoplasm</location>
        <location evidence="1">Cytoskeleton</location>
    </subcellularLocation>
</comment>
<dbReference type="PROSITE" id="PS50067">
    <property type="entry name" value="KINESIN_MOTOR_2"/>
    <property type="match status" value="1"/>
</dbReference>
<dbReference type="FunFam" id="3.40.850.10:FF:000029">
    <property type="entry name" value="Kinesin-like protein KIF17"/>
    <property type="match status" value="1"/>
</dbReference>
<keyword evidence="4 10" id="KW-0547">Nucleotide-binding</keyword>
<dbReference type="PANTHER" id="PTHR47969">
    <property type="entry name" value="CHROMOSOME-ASSOCIATED KINESIN KIF4A-RELATED"/>
    <property type="match status" value="1"/>
</dbReference>
<dbReference type="PRINTS" id="PR00380">
    <property type="entry name" value="KINESINHEAVY"/>
</dbReference>
<evidence type="ECO:0000256" key="2">
    <source>
        <dbReference type="ARBA" id="ARBA00022490"/>
    </source>
</evidence>
<comment type="caution">
    <text evidence="15">The sequence shown here is derived from an EMBL/GenBank/DDBJ whole genome shotgun (WGS) entry which is preliminary data.</text>
</comment>
<evidence type="ECO:0000256" key="6">
    <source>
        <dbReference type="ARBA" id="ARBA00023054"/>
    </source>
</evidence>
<evidence type="ECO:0000256" key="10">
    <source>
        <dbReference type="PROSITE-ProRule" id="PRU00283"/>
    </source>
</evidence>
<gene>
    <name evidence="15" type="ORF">DGAL_LOCUS12907</name>
</gene>
<evidence type="ECO:0000256" key="12">
    <source>
        <dbReference type="SAM" id="Coils"/>
    </source>
</evidence>
<dbReference type="GO" id="GO:0005874">
    <property type="term" value="C:microtubule"/>
    <property type="evidence" value="ECO:0007669"/>
    <property type="project" value="UniProtKB-KW"/>
</dbReference>
<dbReference type="SMART" id="SM00129">
    <property type="entry name" value="KISc"/>
    <property type="match status" value="1"/>
</dbReference>
<dbReference type="Gene3D" id="3.40.850.10">
    <property type="entry name" value="Kinesin motor domain"/>
    <property type="match status" value="1"/>
</dbReference>
<evidence type="ECO:0000256" key="1">
    <source>
        <dbReference type="ARBA" id="ARBA00004245"/>
    </source>
</evidence>
<dbReference type="GO" id="GO:0008017">
    <property type="term" value="F:microtubule binding"/>
    <property type="evidence" value="ECO:0007669"/>
    <property type="project" value="InterPro"/>
</dbReference>
<evidence type="ECO:0000256" key="7">
    <source>
        <dbReference type="ARBA" id="ARBA00023175"/>
    </source>
</evidence>
<accession>A0A8J2RRM1</accession>
<feature type="region of interest" description="Disordered" evidence="13">
    <location>
        <begin position="708"/>
        <end position="753"/>
    </location>
</feature>
<keyword evidence="2" id="KW-0963">Cytoplasm</keyword>
<comment type="similarity">
    <text evidence="10 11">Belongs to the TRAFAC class myosin-kinesin ATPase superfamily. Kinesin family.</text>
</comment>
<feature type="compositionally biased region" description="Basic and acidic residues" evidence="13">
    <location>
        <begin position="373"/>
        <end position="386"/>
    </location>
</feature>
<feature type="region of interest" description="Disordered" evidence="13">
    <location>
        <begin position="360"/>
        <end position="394"/>
    </location>
</feature>
<dbReference type="SUPFAM" id="SSF52540">
    <property type="entry name" value="P-loop containing nucleoside triphosphate hydrolases"/>
    <property type="match status" value="1"/>
</dbReference>
<keyword evidence="3 11" id="KW-0493">Microtubule</keyword>
<evidence type="ECO:0000313" key="16">
    <source>
        <dbReference type="Proteomes" id="UP000789390"/>
    </source>
</evidence>
<feature type="domain" description="Kinesin motor" evidence="14">
    <location>
        <begin position="5"/>
        <end position="334"/>
    </location>
</feature>
<dbReference type="InterPro" id="IPR001752">
    <property type="entry name" value="Kinesin_motor_dom"/>
</dbReference>
<dbReference type="InterPro" id="IPR036961">
    <property type="entry name" value="Kinesin_motor_dom_sf"/>
</dbReference>
<evidence type="ECO:0000256" key="3">
    <source>
        <dbReference type="ARBA" id="ARBA00022701"/>
    </source>
</evidence>
<protein>
    <recommendedName>
        <fullName evidence="11">Kinesin-like protein</fullName>
    </recommendedName>
</protein>
<name>A0A8J2RRM1_9CRUS</name>
<comment type="function">
    <text evidence="9">Plus-end directed microtubule motor that may be used for anterograde axonal transport and could conceivably move cargos in fly neurons different than those moved by kinesin heavy chain or other plus-end directed motors.</text>
</comment>
<reference evidence="15" key="1">
    <citation type="submission" date="2021-11" db="EMBL/GenBank/DDBJ databases">
        <authorList>
            <person name="Schell T."/>
        </authorList>
    </citation>
    <scope>NUCLEOTIDE SEQUENCE</scope>
    <source>
        <strain evidence="15">M5</strain>
    </source>
</reference>
<evidence type="ECO:0000256" key="11">
    <source>
        <dbReference type="RuleBase" id="RU000394"/>
    </source>
</evidence>
<organism evidence="15 16">
    <name type="scientific">Daphnia galeata</name>
    <dbReference type="NCBI Taxonomy" id="27404"/>
    <lineage>
        <taxon>Eukaryota</taxon>
        <taxon>Metazoa</taxon>
        <taxon>Ecdysozoa</taxon>
        <taxon>Arthropoda</taxon>
        <taxon>Crustacea</taxon>
        <taxon>Branchiopoda</taxon>
        <taxon>Diplostraca</taxon>
        <taxon>Cladocera</taxon>
        <taxon>Anomopoda</taxon>
        <taxon>Daphniidae</taxon>
        <taxon>Daphnia</taxon>
    </lineage>
</organism>
<dbReference type="InterPro" id="IPR027640">
    <property type="entry name" value="Kinesin-like_fam"/>
</dbReference>
<dbReference type="Pfam" id="PF00225">
    <property type="entry name" value="Kinesin"/>
    <property type="match status" value="1"/>
</dbReference>
<evidence type="ECO:0000259" key="14">
    <source>
        <dbReference type="PROSITE" id="PS50067"/>
    </source>
</evidence>
<keyword evidence="6 12" id="KW-0175">Coiled coil</keyword>
<dbReference type="EMBL" id="CAKKLH010000292">
    <property type="protein sequence ID" value="CAH0109429.1"/>
    <property type="molecule type" value="Genomic_DNA"/>
</dbReference>
<dbReference type="AlphaFoldDB" id="A0A8J2RRM1"/>
<dbReference type="GO" id="GO:0007018">
    <property type="term" value="P:microtubule-based movement"/>
    <property type="evidence" value="ECO:0007669"/>
    <property type="project" value="InterPro"/>
</dbReference>
<evidence type="ECO:0000313" key="15">
    <source>
        <dbReference type="EMBL" id="CAH0109429.1"/>
    </source>
</evidence>
<evidence type="ECO:0000256" key="9">
    <source>
        <dbReference type="ARBA" id="ARBA00060187"/>
    </source>
</evidence>